<dbReference type="Pfam" id="PF04359">
    <property type="entry name" value="DUF493"/>
    <property type="match status" value="1"/>
</dbReference>
<name>A0A7S3XFI4_9CHLO</name>
<gene>
    <name evidence="2" type="ORF">PSAL00342_LOCUS7258</name>
</gene>
<dbReference type="Gene3D" id="3.30.70.260">
    <property type="match status" value="1"/>
</dbReference>
<accession>A0A7S3XFI4</accession>
<dbReference type="SUPFAM" id="SSF117991">
    <property type="entry name" value="YbeD/HP0495-like"/>
    <property type="match status" value="1"/>
</dbReference>
<sequence length="169" mass="18496">MAQLLGAMRTVRGSRTSPKTRGERMRRMVTRAEGFGGKKRDPEVPEEALRETLSSLSQAAGRNAETTNIVLGGKATPDDWRELDEKVNTYPMKRGFKAIGTGGEDFVQSVVGAVEGIVGDVPPEKVTHRPSSKGNYISVNVGPCWIDNPDQVIAIYAAIKTDKRVKWII</sequence>
<feature type="region of interest" description="Disordered" evidence="1">
    <location>
        <begin position="1"/>
        <end position="24"/>
    </location>
</feature>
<dbReference type="EMBL" id="HBIS01008652">
    <property type="protein sequence ID" value="CAE0613359.1"/>
    <property type="molecule type" value="Transcribed_RNA"/>
</dbReference>
<evidence type="ECO:0000256" key="1">
    <source>
        <dbReference type="SAM" id="MobiDB-lite"/>
    </source>
</evidence>
<dbReference type="InterPro" id="IPR027471">
    <property type="entry name" value="YbeD-like_sf"/>
</dbReference>
<reference evidence="2" key="1">
    <citation type="submission" date="2021-01" db="EMBL/GenBank/DDBJ databases">
        <authorList>
            <person name="Corre E."/>
            <person name="Pelletier E."/>
            <person name="Niang G."/>
            <person name="Scheremetjew M."/>
            <person name="Finn R."/>
            <person name="Kale V."/>
            <person name="Holt S."/>
            <person name="Cochrane G."/>
            <person name="Meng A."/>
            <person name="Brown T."/>
            <person name="Cohen L."/>
        </authorList>
    </citation>
    <scope>NUCLEOTIDE SEQUENCE</scope>
    <source>
        <strain evidence="2">CCMP1897</strain>
    </source>
</reference>
<dbReference type="PANTHER" id="PTHR34782">
    <property type="entry name" value="PHOSPHORIBOSYLFORMYLGLYCINAMIDINE SYNTHASE"/>
    <property type="match status" value="1"/>
</dbReference>
<dbReference type="PANTHER" id="PTHR34782:SF1">
    <property type="entry name" value="PHOSPHORIBOSYLFORMYLGLYCINAMIDINE SYNTHASE"/>
    <property type="match status" value="1"/>
</dbReference>
<evidence type="ECO:0000313" key="2">
    <source>
        <dbReference type="EMBL" id="CAE0613359.1"/>
    </source>
</evidence>
<organism evidence="2">
    <name type="scientific">Picocystis salinarum</name>
    <dbReference type="NCBI Taxonomy" id="88271"/>
    <lineage>
        <taxon>Eukaryota</taxon>
        <taxon>Viridiplantae</taxon>
        <taxon>Chlorophyta</taxon>
        <taxon>Picocystophyceae</taxon>
        <taxon>Picocystales</taxon>
        <taxon>Picocystaceae</taxon>
        <taxon>Picocystis</taxon>
    </lineage>
</organism>
<dbReference type="AlphaFoldDB" id="A0A7S3XFI4"/>
<dbReference type="InterPro" id="IPR007454">
    <property type="entry name" value="UPF0250_YbeD-like"/>
</dbReference>
<proteinExistence type="predicted"/>
<protein>
    <submittedName>
        <fullName evidence="2">Uncharacterized protein</fullName>
    </submittedName>
</protein>